<sequence length="145" mass="16746">MQHGCINSFVFMRMILDKPDILGAFASTLCLIHCMVTPLIFIAQAYPENGFKEAFFWWVNLDYLFIIISFLAVARSAKYSANQILKYLLWINWAVLFFLIINEKFHFLSLPEIITYIVAISLAVIHIYNLKFCQCKTNSCCAQNG</sequence>
<keyword evidence="3" id="KW-1185">Reference proteome</keyword>
<dbReference type="GO" id="GO:0016020">
    <property type="term" value="C:membrane"/>
    <property type="evidence" value="ECO:0007669"/>
    <property type="project" value="InterPro"/>
</dbReference>
<dbReference type="STRING" id="880070.Cycma_2474"/>
<dbReference type="EMBL" id="CP002955">
    <property type="protein sequence ID" value="AEL26215.1"/>
    <property type="molecule type" value="Genomic_DNA"/>
</dbReference>
<dbReference type="GO" id="GO:0015097">
    <property type="term" value="F:mercury ion transmembrane transporter activity"/>
    <property type="evidence" value="ECO:0007669"/>
    <property type="project" value="InterPro"/>
</dbReference>
<feature type="transmembrane region" description="Helical" evidence="1">
    <location>
        <begin position="55"/>
        <end position="72"/>
    </location>
</feature>
<keyword evidence="1" id="KW-0812">Transmembrane</keyword>
<evidence type="ECO:0000256" key="1">
    <source>
        <dbReference type="SAM" id="Phobius"/>
    </source>
</evidence>
<keyword evidence="1" id="KW-1133">Transmembrane helix</keyword>
<feature type="transmembrane region" description="Helical" evidence="1">
    <location>
        <begin position="113"/>
        <end position="130"/>
    </location>
</feature>
<dbReference type="InterPro" id="IPR004891">
    <property type="entry name" value="Mercury-R_MerC"/>
</dbReference>
<dbReference type="Proteomes" id="UP000001635">
    <property type="component" value="Chromosome"/>
</dbReference>
<dbReference type="AlphaFoldDB" id="G0IUZ1"/>
<dbReference type="KEGG" id="cmr:Cycma_2474"/>
<reference evidence="3" key="1">
    <citation type="submission" date="2011-07" db="EMBL/GenBank/DDBJ databases">
        <title>The complete genome of Cyclobacterium marinum DSM 745.</title>
        <authorList>
            <person name="Lucas S."/>
            <person name="Han J."/>
            <person name="Lapidus A."/>
            <person name="Bruce D."/>
            <person name="Goodwin L."/>
            <person name="Pitluck S."/>
            <person name="Peters L."/>
            <person name="Kyrpides N."/>
            <person name="Mavromatis K."/>
            <person name="Ivanova N."/>
            <person name="Ovchinnikova G."/>
            <person name="Chertkov O."/>
            <person name="Detter J.C."/>
            <person name="Tapia R."/>
            <person name="Han C."/>
            <person name="Land M."/>
            <person name="Hauser L."/>
            <person name="Markowitz V."/>
            <person name="Cheng J.-F."/>
            <person name="Hugenholtz P."/>
            <person name="Woyke T."/>
            <person name="Wu D."/>
            <person name="Tindall B."/>
            <person name="Schuetze A."/>
            <person name="Brambilla E."/>
            <person name="Klenk H.-P."/>
            <person name="Eisen J.A."/>
        </authorList>
    </citation>
    <scope>NUCLEOTIDE SEQUENCE [LARGE SCALE GENOMIC DNA]</scope>
    <source>
        <strain evidence="3">ATCC 25205 / DSM 745 / LMG 13164 / NCIMB 1802</strain>
    </source>
</reference>
<evidence type="ECO:0000313" key="2">
    <source>
        <dbReference type="EMBL" id="AEL26215.1"/>
    </source>
</evidence>
<dbReference type="eggNOG" id="ENOG5032UYW">
    <property type="taxonomic scope" value="Bacteria"/>
</dbReference>
<keyword evidence="1" id="KW-0472">Membrane</keyword>
<organism evidence="2 3">
    <name type="scientific">Cyclobacterium marinum (strain ATCC 25205 / DSM 745 / LMG 13164 / NCIMB 1802)</name>
    <name type="common">Flectobacillus marinus</name>
    <dbReference type="NCBI Taxonomy" id="880070"/>
    <lineage>
        <taxon>Bacteria</taxon>
        <taxon>Pseudomonadati</taxon>
        <taxon>Bacteroidota</taxon>
        <taxon>Cytophagia</taxon>
        <taxon>Cytophagales</taxon>
        <taxon>Cyclobacteriaceae</taxon>
        <taxon>Cyclobacterium</taxon>
    </lineage>
</organism>
<evidence type="ECO:0000313" key="3">
    <source>
        <dbReference type="Proteomes" id="UP000001635"/>
    </source>
</evidence>
<name>G0IUZ1_CYCMS</name>
<proteinExistence type="predicted"/>
<feature type="transmembrane region" description="Helical" evidence="1">
    <location>
        <begin position="84"/>
        <end position="101"/>
    </location>
</feature>
<dbReference type="HOGENOM" id="CLU_1883423_0_0_10"/>
<feature type="transmembrane region" description="Helical" evidence="1">
    <location>
        <begin position="21"/>
        <end position="43"/>
    </location>
</feature>
<protein>
    <recommendedName>
        <fullName evidence="4">MerC mercury resistance protein</fullName>
    </recommendedName>
</protein>
<accession>G0IUZ1</accession>
<evidence type="ECO:0008006" key="4">
    <source>
        <dbReference type="Google" id="ProtNLM"/>
    </source>
</evidence>
<gene>
    <name evidence="2" type="ordered locus">Cycma_2474</name>
</gene>
<dbReference type="Pfam" id="PF03203">
    <property type="entry name" value="MerC"/>
    <property type="match status" value="1"/>
</dbReference>